<dbReference type="InterPro" id="IPR013830">
    <property type="entry name" value="SGNH_hydro"/>
</dbReference>
<evidence type="ECO:0000313" key="2">
    <source>
        <dbReference type="EMBL" id="NLR77568.1"/>
    </source>
</evidence>
<dbReference type="SUPFAM" id="SSF52266">
    <property type="entry name" value="SGNH hydrolase"/>
    <property type="match status" value="1"/>
</dbReference>
<comment type="caution">
    <text evidence="2">The sequence shown here is derived from an EMBL/GenBank/DDBJ whole genome shotgun (WGS) entry which is preliminary data.</text>
</comment>
<organism evidence="2 3">
    <name type="scientific">Chitinophaga eiseniae</name>
    <dbReference type="NCBI Taxonomy" id="634771"/>
    <lineage>
        <taxon>Bacteria</taxon>
        <taxon>Pseudomonadati</taxon>
        <taxon>Bacteroidota</taxon>
        <taxon>Chitinophagia</taxon>
        <taxon>Chitinophagales</taxon>
        <taxon>Chitinophagaceae</taxon>
        <taxon>Chitinophaga</taxon>
    </lineage>
</organism>
<feature type="domain" description="SGNH hydrolase-type esterase" evidence="1">
    <location>
        <begin position="51"/>
        <end position="241"/>
    </location>
</feature>
<gene>
    <name evidence="2" type="ORF">HGH91_02960</name>
</gene>
<dbReference type="Pfam" id="PF13472">
    <property type="entry name" value="Lipase_GDSL_2"/>
    <property type="match status" value="1"/>
</dbReference>
<dbReference type="PROSITE" id="PS51318">
    <property type="entry name" value="TAT"/>
    <property type="match status" value="1"/>
</dbReference>
<evidence type="ECO:0000313" key="3">
    <source>
        <dbReference type="Proteomes" id="UP000552864"/>
    </source>
</evidence>
<dbReference type="PANTHER" id="PTHR30383:SF5">
    <property type="entry name" value="SGNH HYDROLASE-TYPE ESTERASE DOMAIN-CONTAINING PROTEIN"/>
    <property type="match status" value="1"/>
</dbReference>
<reference evidence="2 3" key="1">
    <citation type="submission" date="2020-04" db="EMBL/GenBank/DDBJ databases">
        <authorList>
            <person name="Yin C."/>
        </authorList>
    </citation>
    <scope>NUCLEOTIDE SEQUENCE [LARGE SCALE GENOMIC DNA]</scope>
    <source>
        <strain evidence="2 3">Ak56</strain>
    </source>
</reference>
<evidence type="ECO:0000259" key="1">
    <source>
        <dbReference type="Pfam" id="PF13472"/>
    </source>
</evidence>
<sequence length="251" mass="27816">MNLFNRRNFLRNVSLGSMATISIPNIVTAAVAVEKSKKIGLKKEGIILFQGDSITDAGRKRDKNEPNNSAALGSGYALMAASGLLRKNADKNLKIYNKGISGNKVFQLAERWDSDCFAIKPDVLSILVGVNDYWHTLNNNYKGTVQTYRDDYNKLLERTRQQLPDVQLIIGEPFAVKGVSAVDDKWYPAFDEYRAAAKEIADKHQAIFIPYQAIFDKALQSAPGAYWTGDGVHPSVAGAQLMAEAWLQCIK</sequence>
<dbReference type="GO" id="GO:0004622">
    <property type="term" value="F:phosphatidylcholine lysophospholipase activity"/>
    <property type="evidence" value="ECO:0007669"/>
    <property type="project" value="TreeGrafter"/>
</dbReference>
<proteinExistence type="predicted"/>
<keyword evidence="2" id="KW-0378">Hydrolase</keyword>
<dbReference type="AlphaFoldDB" id="A0A847SJG2"/>
<dbReference type="RefSeq" id="WP_168736959.1">
    <property type="nucleotide sequence ID" value="NZ_JABAHZ010000001.1"/>
</dbReference>
<accession>A0A847SJG2</accession>
<dbReference type="InterPro" id="IPR051532">
    <property type="entry name" value="Ester_Hydrolysis_Enzymes"/>
</dbReference>
<protein>
    <submittedName>
        <fullName evidence="2">SGNH/GDSL hydrolase family protein</fullName>
    </submittedName>
</protein>
<dbReference type="InterPro" id="IPR036514">
    <property type="entry name" value="SGNH_hydro_sf"/>
</dbReference>
<dbReference type="Gene3D" id="3.40.50.1110">
    <property type="entry name" value="SGNH hydrolase"/>
    <property type="match status" value="1"/>
</dbReference>
<dbReference type="InterPro" id="IPR006311">
    <property type="entry name" value="TAT_signal"/>
</dbReference>
<name>A0A847SJG2_9BACT</name>
<dbReference type="CDD" id="cd01834">
    <property type="entry name" value="SGNH_hydrolase_like_2"/>
    <property type="match status" value="1"/>
</dbReference>
<dbReference type="PANTHER" id="PTHR30383">
    <property type="entry name" value="THIOESTERASE 1/PROTEASE 1/LYSOPHOSPHOLIPASE L1"/>
    <property type="match status" value="1"/>
</dbReference>
<dbReference type="Proteomes" id="UP000552864">
    <property type="component" value="Unassembled WGS sequence"/>
</dbReference>
<dbReference type="EMBL" id="JABAHZ010000001">
    <property type="protein sequence ID" value="NLR77568.1"/>
    <property type="molecule type" value="Genomic_DNA"/>
</dbReference>
<keyword evidence="3" id="KW-1185">Reference proteome</keyword>